<keyword evidence="11 14" id="KW-0503">Monooxygenase</keyword>
<evidence type="ECO:0000256" key="6">
    <source>
        <dbReference type="ARBA" id="ARBA00022723"/>
    </source>
</evidence>
<keyword evidence="9 14" id="KW-0560">Oxidoreductase</keyword>
<dbReference type="Gene3D" id="1.10.630.10">
    <property type="entry name" value="Cytochrome P450"/>
    <property type="match status" value="1"/>
</dbReference>
<comment type="subcellular location">
    <subcellularLocation>
        <location evidence="3">Endoplasmic reticulum membrane</location>
        <topology evidence="3">Peripheral membrane protein</topology>
    </subcellularLocation>
    <subcellularLocation>
        <location evidence="2">Microsome membrane</location>
        <topology evidence="2">Peripheral membrane protein</topology>
    </subcellularLocation>
</comment>
<keyword evidence="16" id="KW-1185">Reference proteome</keyword>
<dbReference type="SUPFAM" id="SSF48264">
    <property type="entry name" value="Cytochrome P450"/>
    <property type="match status" value="1"/>
</dbReference>
<protein>
    <submittedName>
        <fullName evidence="17 18">Cytochrome P450 6B1-like</fullName>
    </submittedName>
</protein>
<proteinExistence type="inferred from homology"/>
<dbReference type="Proteomes" id="UP000515204">
    <property type="component" value="Unplaced"/>
</dbReference>
<evidence type="ECO:0000256" key="3">
    <source>
        <dbReference type="ARBA" id="ARBA00004406"/>
    </source>
</evidence>
<dbReference type="Pfam" id="PF00067">
    <property type="entry name" value="p450"/>
    <property type="match status" value="1"/>
</dbReference>
<name>A0A6P3WW37_DINQU</name>
<comment type="similarity">
    <text evidence="4 14">Belongs to the cytochrome P450 family.</text>
</comment>
<dbReference type="OrthoDB" id="1470350at2759"/>
<dbReference type="PROSITE" id="PS00086">
    <property type="entry name" value="CYTOCHROME_P450"/>
    <property type="match status" value="1"/>
</dbReference>
<dbReference type="PANTHER" id="PTHR24292">
    <property type="entry name" value="CYTOCHROME P450"/>
    <property type="match status" value="1"/>
</dbReference>
<dbReference type="InterPro" id="IPR050476">
    <property type="entry name" value="Insect_CytP450_Detox"/>
</dbReference>
<dbReference type="FunFam" id="1.10.630.10:FF:000042">
    <property type="entry name" value="Cytochrome P450"/>
    <property type="match status" value="1"/>
</dbReference>
<evidence type="ECO:0000256" key="9">
    <source>
        <dbReference type="ARBA" id="ARBA00023002"/>
    </source>
</evidence>
<dbReference type="PRINTS" id="PR00385">
    <property type="entry name" value="P450"/>
</dbReference>
<evidence type="ECO:0000256" key="7">
    <source>
        <dbReference type="ARBA" id="ARBA00022824"/>
    </source>
</evidence>
<dbReference type="InterPro" id="IPR002401">
    <property type="entry name" value="Cyt_P450_E_grp-I"/>
</dbReference>
<organism evidence="16 17">
    <name type="scientific">Dinoponera quadriceps</name>
    <name type="common">South American ant</name>
    <dbReference type="NCBI Taxonomy" id="609295"/>
    <lineage>
        <taxon>Eukaryota</taxon>
        <taxon>Metazoa</taxon>
        <taxon>Ecdysozoa</taxon>
        <taxon>Arthropoda</taxon>
        <taxon>Hexapoda</taxon>
        <taxon>Insecta</taxon>
        <taxon>Pterygota</taxon>
        <taxon>Neoptera</taxon>
        <taxon>Endopterygota</taxon>
        <taxon>Hymenoptera</taxon>
        <taxon>Apocrita</taxon>
        <taxon>Aculeata</taxon>
        <taxon>Formicoidea</taxon>
        <taxon>Formicidae</taxon>
        <taxon>Ponerinae</taxon>
        <taxon>Ponerini</taxon>
        <taxon>Dinoponera</taxon>
    </lineage>
</organism>
<dbReference type="PANTHER" id="PTHR24292:SF54">
    <property type="entry name" value="CYP9F3-RELATED"/>
    <property type="match status" value="1"/>
</dbReference>
<evidence type="ECO:0000256" key="8">
    <source>
        <dbReference type="ARBA" id="ARBA00022848"/>
    </source>
</evidence>
<evidence type="ECO:0000256" key="2">
    <source>
        <dbReference type="ARBA" id="ARBA00004174"/>
    </source>
</evidence>
<dbReference type="GO" id="GO:0004497">
    <property type="term" value="F:monooxygenase activity"/>
    <property type="evidence" value="ECO:0007669"/>
    <property type="project" value="UniProtKB-KW"/>
</dbReference>
<dbReference type="CDD" id="cd11056">
    <property type="entry name" value="CYP6-like"/>
    <property type="match status" value="1"/>
</dbReference>
<dbReference type="PRINTS" id="PR00463">
    <property type="entry name" value="EP450I"/>
</dbReference>
<keyword evidence="10 13" id="KW-0408">Iron</keyword>
<evidence type="ECO:0000256" key="12">
    <source>
        <dbReference type="ARBA" id="ARBA00023136"/>
    </source>
</evidence>
<evidence type="ECO:0000256" key="15">
    <source>
        <dbReference type="SAM" id="Phobius"/>
    </source>
</evidence>
<feature type="transmembrane region" description="Helical" evidence="15">
    <location>
        <begin position="7"/>
        <end position="27"/>
    </location>
</feature>
<dbReference type="InterPro" id="IPR001128">
    <property type="entry name" value="Cyt_P450"/>
</dbReference>
<keyword evidence="15" id="KW-1133">Transmembrane helix</keyword>
<dbReference type="RefSeq" id="XP_014470370.1">
    <property type="nucleotide sequence ID" value="XM_014614884.1"/>
</dbReference>
<dbReference type="KEGG" id="dqu:106742178"/>
<evidence type="ECO:0000313" key="16">
    <source>
        <dbReference type="Proteomes" id="UP000515204"/>
    </source>
</evidence>
<keyword evidence="8" id="KW-0492">Microsome</keyword>
<evidence type="ECO:0000256" key="10">
    <source>
        <dbReference type="ARBA" id="ARBA00023004"/>
    </source>
</evidence>
<dbReference type="AlphaFoldDB" id="A0A6P3WW37"/>
<evidence type="ECO:0000313" key="18">
    <source>
        <dbReference type="RefSeq" id="XP_014470369.1"/>
    </source>
</evidence>
<dbReference type="InterPro" id="IPR036396">
    <property type="entry name" value="Cyt_P450_sf"/>
</dbReference>
<evidence type="ECO:0000256" key="11">
    <source>
        <dbReference type="ARBA" id="ARBA00023033"/>
    </source>
</evidence>
<keyword evidence="6 13" id="KW-0479">Metal-binding</keyword>
<sequence>MLVIIEILCGLIIFLLYYYFTATFNFWKKRNIPGPQPALFFGTMKNIILGRTILAKYLKSIYDAYEDAPFVGIFNMREPILLIKDPEHIKNVLIKDSALFSSRGLPVYSKAEPWNNFLFFADGPMAHVIRTRMSTIFTPSKIKEIYHTMLESLERLDIYLEESLPRNDHMINCSELGARLTADIIGNNLMGINMTTLTTENFEKNDFIRYSNMTRGTNWSIIVKVIMQKTFPRLYNQIGYYFFNHEEVNNFYVNFLLEIMEYRKKHGIIKPDVVGLLMEIKENPGKLSEITGSDVSNEFLASYIFGFFYAGYETAASTICNTLYELAFHPNIQDKLRKEILDTYAKNNGQLLYDHINTMPYLNAVFKETLRKYPPADSVQREVSTSYTFKNTDINVPKKQKVIISIHALHHDSKLYPNPDIYDPDRFIDEMSHPRDPMHYLPFGHGPRNCIGERLGILQSKVGLIGILRNYKIDVCEKTVTSYGYVSHRFVTAPSTDIFIKMTKAN</sequence>
<reference evidence="17 18" key="1">
    <citation type="submission" date="2025-04" db="UniProtKB">
        <authorList>
            <consortium name="RefSeq"/>
        </authorList>
    </citation>
    <scope>IDENTIFICATION</scope>
</reference>
<feature type="binding site" description="axial binding residue" evidence="13">
    <location>
        <position position="450"/>
    </location>
    <ligand>
        <name>heme</name>
        <dbReference type="ChEBI" id="CHEBI:30413"/>
    </ligand>
    <ligandPart>
        <name>Fe</name>
        <dbReference type="ChEBI" id="CHEBI:18248"/>
    </ligandPart>
</feature>
<dbReference type="GO" id="GO:0020037">
    <property type="term" value="F:heme binding"/>
    <property type="evidence" value="ECO:0007669"/>
    <property type="project" value="InterPro"/>
</dbReference>
<gene>
    <name evidence="17 18 19" type="primary">LOC106742178</name>
</gene>
<keyword evidence="5 13" id="KW-0349">Heme</keyword>
<dbReference type="InterPro" id="IPR017972">
    <property type="entry name" value="Cyt_P450_CS"/>
</dbReference>
<dbReference type="GO" id="GO:0005789">
    <property type="term" value="C:endoplasmic reticulum membrane"/>
    <property type="evidence" value="ECO:0007669"/>
    <property type="project" value="UniProtKB-SubCell"/>
</dbReference>
<comment type="cofactor">
    <cofactor evidence="1 13">
        <name>heme</name>
        <dbReference type="ChEBI" id="CHEBI:30413"/>
    </cofactor>
</comment>
<keyword evidence="15" id="KW-0812">Transmembrane</keyword>
<evidence type="ECO:0000256" key="14">
    <source>
        <dbReference type="RuleBase" id="RU000461"/>
    </source>
</evidence>
<evidence type="ECO:0000256" key="13">
    <source>
        <dbReference type="PIRSR" id="PIRSR602401-1"/>
    </source>
</evidence>
<evidence type="ECO:0000313" key="19">
    <source>
        <dbReference type="RefSeq" id="XP_014470370.1"/>
    </source>
</evidence>
<dbReference type="RefSeq" id="XP_014470369.1">
    <property type="nucleotide sequence ID" value="XM_014614883.1"/>
</dbReference>
<dbReference type="RefSeq" id="XP_014470368.1">
    <property type="nucleotide sequence ID" value="XM_014614882.1"/>
</dbReference>
<dbReference type="GeneID" id="106742178"/>
<dbReference type="GO" id="GO:0016705">
    <property type="term" value="F:oxidoreductase activity, acting on paired donors, with incorporation or reduction of molecular oxygen"/>
    <property type="evidence" value="ECO:0007669"/>
    <property type="project" value="InterPro"/>
</dbReference>
<dbReference type="GO" id="GO:0005506">
    <property type="term" value="F:iron ion binding"/>
    <property type="evidence" value="ECO:0007669"/>
    <property type="project" value="InterPro"/>
</dbReference>
<evidence type="ECO:0000256" key="4">
    <source>
        <dbReference type="ARBA" id="ARBA00010617"/>
    </source>
</evidence>
<keyword evidence="12 15" id="KW-0472">Membrane</keyword>
<evidence type="ECO:0000256" key="5">
    <source>
        <dbReference type="ARBA" id="ARBA00022617"/>
    </source>
</evidence>
<keyword evidence="7" id="KW-0256">Endoplasmic reticulum</keyword>
<evidence type="ECO:0000256" key="1">
    <source>
        <dbReference type="ARBA" id="ARBA00001971"/>
    </source>
</evidence>
<evidence type="ECO:0000313" key="17">
    <source>
        <dbReference type="RefSeq" id="XP_014470368.1"/>
    </source>
</evidence>
<accession>A0A6P3WW37</accession>